<dbReference type="Proteomes" id="UP000644699">
    <property type="component" value="Unassembled WGS sequence"/>
</dbReference>
<dbReference type="Pfam" id="PF05685">
    <property type="entry name" value="Uma2"/>
    <property type="match status" value="1"/>
</dbReference>
<reference evidence="2" key="2">
    <citation type="submission" date="2020-09" db="EMBL/GenBank/DDBJ databases">
        <authorList>
            <person name="Sun Q."/>
            <person name="Zhou Y."/>
        </authorList>
    </citation>
    <scope>NUCLEOTIDE SEQUENCE</scope>
    <source>
        <strain evidence="2">CGMCC 1.15367</strain>
    </source>
</reference>
<evidence type="ECO:0000313" key="2">
    <source>
        <dbReference type="EMBL" id="GGE07153.1"/>
    </source>
</evidence>
<evidence type="ECO:0000259" key="1">
    <source>
        <dbReference type="Pfam" id="PF05685"/>
    </source>
</evidence>
<keyword evidence="3" id="KW-1185">Reference proteome</keyword>
<proteinExistence type="predicted"/>
<dbReference type="RefSeq" id="WP_188909440.1">
    <property type="nucleotide sequence ID" value="NZ_BMIQ01000004.1"/>
</dbReference>
<dbReference type="InterPro" id="IPR008538">
    <property type="entry name" value="Uma2"/>
</dbReference>
<dbReference type="PANTHER" id="PTHR36558:SF1">
    <property type="entry name" value="RESTRICTION ENDONUCLEASE DOMAIN-CONTAINING PROTEIN-RELATED"/>
    <property type="match status" value="1"/>
</dbReference>
<dbReference type="SUPFAM" id="SSF52980">
    <property type="entry name" value="Restriction endonuclease-like"/>
    <property type="match status" value="1"/>
</dbReference>
<sequence length="189" mass="20816">MTVQFPAAKTWTADEFLRSAERHEGRFELVDGRIADVMIDVTRDHVRLATRLILALGTRLDPEIYDVGTADFGVKISPRGVRLPDVFVDRFAGGEGRDLGAPAPVLLAEILSPSSFARDFKPKAVEYTSLPTLLHYLVLSPDEPRLWFWSRDEAGGFAEPALLEGPEAQLELAGLSLSLPLAELYRGIA</sequence>
<dbReference type="PANTHER" id="PTHR36558">
    <property type="entry name" value="GLR1098 PROTEIN"/>
    <property type="match status" value="1"/>
</dbReference>
<dbReference type="CDD" id="cd06260">
    <property type="entry name" value="DUF820-like"/>
    <property type="match status" value="1"/>
</dbReference>
<feature type="domain" description="Putative restriction endonuclease" evidence="1">
    <location>
        <begin position="14"/>
        <end position="179"/>
    </location>
</feature>
<protein>
    <recommendedName>
        <fullName evidence="1">Putative restriction endonuclease domain-containing protein</fullName>
    </recommendedName>
</protein>
<gene>
    <name evidence="2" type="ORF">GCM10011390_27760</name>
</gene>
<dbReference type="Gene3D" id="3.90.1570.10">
    <property type="entry name" value="tt1808, chain A"/>
    <property type="match status" value="1"/>
</dbReference>
<name>A0A917E5Q9_9HYPH</name>
<dbReference type="EMBL" id="BMIQ01000004">
    <property type="protein sequence ID" value="GGE07153.1"/>
    <property type="molecule type" value="Genomic_DNA"/>
</dbReference>
<comment type="caution">
    <text evidence="2">The sequence shown here is derived from an EMBL/GenBank/DDBJ whole genome shotgun (WGS) entry which is preliminary data.</text>
</comment>
<dbReference type="AlphaFoldDB" id="A0A917E5Q9"/>
<evidence type="ECO:0000313" key="3">
    <source>
        <dbReference type="Proteomes" id="UP000644699"/>
    </source>
</evidence>
<organism evidence="2 3">
    <name type="scientific">Aureimonas endophytica</name>
    <dbReference type="NCBI Taxonomy" id="2027858"/>
    <lineage>
        <taxon>Bacteria</taxon>
        <taxon>Pseudomonadati</taxon>
        <taxon>Pseudomonadota</taxon>
        <taxon>Alphaproteobacteria</taxon>
        <taxon>Hyphomicrobiales</taxon>
        <taxon>Aurantimonadaceae</taxon>
        <taxon>Aureimonas</taxon>
    </lineage>
</organism>
<dbReference type="InterPro" id="IPR011335">
    <property type="entry name" value="Restrct_endonuc-II-like"/>
</dbReference>
<dbReference type="InterPro" id="IPR012296">
    <property type="entry name" value="Nuclease_put_TT1808"/>
</dbReference>
<accession>A0A917E5Q9</accession>
<reference evidence="2" key="1">
    <citation type="journal article" date="2014" name="Int. J. Syst. Evol. Microbiol.">
        <title>Complete genome sequence of Corynebacterium casei LMG S-19264T (=DSM 44701T), isolated from a smear-ripened cheese.</title>
        <authorList>
            <consortium name="US DOE Joint Genome Institute (JGI-PGF)"/>
            <person name="Walter F."/>
            <person name="Albersmeier A."/>
            <person name="Kalinowski J."/>
            <person name="Ruckert C."/>
        </authorList>
    </citation>
    <scope>NUCLEOTIDE SEQUENCE</scope>
    <source>
        <strain evidence="2">CGMCC 1.15367</strain>
    </source>
</reference>